<evidence type="ECO:0000256" key="2">
    <source>
        <dbReference type="ARBA" id="ARBA00010860"/>
    </source>
</evidence>
<feature type="domain" description="LysM" evidence="7">
    <location>
        <begin position="516"/>
        <end position="559"/>
    </location>
</feature>
<comment type="catalytic activity">
    <reaction evidence="1">
        <text>Hydrolyzes the link between N-acetylmuramoyl residues and L-amino acid residues in certain cell-wall glycopeptides.</text>
        <dbReference type="EC" id="3.5.1.28"/>
    </reaction>
</comment>
<dbReference type="GO" id="GO:0008745">
    <property type="term" value="F:N-acetylmuramoyl-L-alanine amidase activity"/>
    <property type="evidence" value="ECO:0007669"/>
    <property type="project" value="UniProtKB-EC"/>
</dbReference>
<dbReference type="SUPFAM" id="SSF54106">
    <property type="entry name" value="LysM domain"/>
    <property type="match status" value="3"/>
</dbReference>
<dbReference type="Pfam" id="PF01520">
    <property type="entry name" value="Amidase_3"/>
    <property type="match status" value="1"/>
</dbReference>
<dbReference type="CDD" id="cd00118">
    <property type="entry name" value="LysM"/>
    <property type="match status" value="3"/>
</dbReference>
<comment type="caution">
    <text evidence="8">The sequence shown here is derived from an EMBL/GenBank/DDBJ whole genome shotgun (WGS) entry which is preliminary data.</text>
</comment>
<evidence type="ECO:0000256" key="3">
    <source>
        <dbReference type="ARBA" id="ARBA00011901"/>
    </source>
</evidence>
<evidence type="ECO:0000256" key="4">
    <source>
        <dbReference type="ARBA" id="ARBA00022801"/>
    </source>
</evidence>
<comment type="similarity">
    <text evidence="2">Belongs to the N-acetylmuramoyl-L-alanine amidase 3 family.</text>
</comment>
<dbReference type="InterPro" id="IPR018392">
    <property type="entry name" value="LysM"/>
</dbReference>
<evidence type="ECO:0000256" key="1">
    <source>
        <dbReference type="ARBA" id="ARBA00001561"/>
    </source>
</evidence>
<accession>A0A0B8PMF9</accession>
<dbReference type="EMBL" id="BBSA01000026">
    <property type="protein sequence ID" value="GAM65882.1"/>
    <property type="molecule type" value="Genomic_DNA"/>
</dbReference>
<proteinExistence type="inferred from homology"/>
<dbReference type="InterPro" id="IPR021731">
    <property type="entry name" value="AMIN_dom"/>
</dbReference>
<feature type="chain" id="PRO_5002123290" description="N-acetylmuramoyl-L-alanine amidase" evidence="6">
    <location>
        <begin position="24"/>
        <end position="562"/>
    </location>
</feature>
<dbReference type="Pfam" id="PF01476">
    <property type="entry name" value="LysM"/>
    <property type="match status" value="3"/>
</dbReference>
<evidence type="ECO:0000256" key="5">
    <source>
        <dbReference type="ARBA" id="ARBA00023316"/>
    </source>
</evidence>
<evidence type="ECO:0000256" key="6">
    <source>
        <dbReference type="SAM" id="SignalP"/>
    </source>
</evidence>
<dbReference type="CDD" id="cd02696">
    <property type="entry name" value="MurNAc-LAA"/>
    <property type="match status" value="1"/>
</dbReference>
<sequence>MKKKFWWGIVAFFFSMLSSAVHANEIKDIRVNTSKSETRTVIDLSASAEYSYFTLATPHRLVVDLKNTKNSAKLPKSVTKSPILTKIRESSPPDGSSFRLVFELKSNVSPKLFKLNPGGGSGHRLVIDFPISGSASASTAAPAPSKPVTAVKRASKAKRDVLIVIDPGHGGKDPGSIGPSKKYEKNVTLSVSKKLAARLNATPGVRARLTRTGDYYVGLDQRIAIADKDQAHLFVSIHADAFTSPQPRGASVFFLNDRRTNTEIARWVENHERQSARLGGNTTVTRNDRNVNKTLLDLQFTNSKREGEKLATEILAELKKIARLHKSKPAEASLAVLRQPQIPSVLVELGFISNPTEERLLFQRSYQDKLAGALTNAIMKYMKANPPENTHFDSSTPSVGGSGIYVVKSGDFLSRIAANHGVTVSAIKRANNLKSDTVRVGQKLKIPSSGSSSNLNTVETQTITHVVRSGEFLGKIASRYKVSVSAIKRENNLKSDQVRVGQKLKITVAVKDAPIRKHKVQRGEFLGKIASRYGVSVSSIRSANNLRSDELAIGQVLIIPNK</sequence>
<dbReference type="GO" id="GO:0030288">
    <property type="term" value="C:outer membrane-bounded periplasmic space"/>
    <property type="evidence" value="ECO:0007669"/>
    <property type="project" value="TreeGrafter"/>
</dbReference>
<evidence type="ECO:0000313" key="8">
    <source>
        <dbReference type="EMBL" id="GAM65882.1"/>
    </source>
</evidence>
<dbReference type="Gene3D" id="3.10.350.10">
    <property type="entry name" value="LysM domain"/>
    <property type="match status" value="3"/>
</dbReference>
<dbReference type="Gene3D" id="3.40.630.40">
    <property type="entry name" value="Zn-dependent exopeptidases"/>
    <property type="match status" value="1"/>
</dbReference>
<dbReference type="InterPro" id="IPR002508">
    <property type="entry name" value="MurNAc-LAA_cat"/>
</dbReference>
<reference evidence="8 9" key="2">
    <citation type="submission" date="2015-01" db="EMBL/GenBank/DDBJ databases">
        <authorList>
            <consortium name="NBRP consortium"/>
            <person name="Sawabe T."/>
            <person name="Meirelles P."/>
            <person name="Feng G."/>
            <person name="Sayaka M."/>
            <person name="Hattori M."/>
            <person name="Ohkuma M."/>
        </authorList>
    </citation>
    <scope>NUCLEOTIDE SEQUENCE [LARGE SCALE GENOMIC DNA]</scope>
    <source>
        <strain evidence="8 9">JCM19232</strain>
    </source>
</reference>
<protein>
    <recommendedName>
        <fullName evidence="3">N-acetylmuramoyl-L-alanine amidase</fullName>
        <ecNumber evidence="3">3.5.1.28</ecNumber>
    </recommendedName>
</protein>
<dbReference type="InterPro" id="IPR036779">
    <property type="entry name" value="LysM_dom_sf"/>
</dbReference>
<feature type="domain" description="LysM" evidence="7">
    <location>
        <begin position="403"/>
        <end position="446"/>
    </location>
</feature>
<reference evidence="8 9" key="1">
    <citation type="submission" date="2015-01" db="EMBL/GenBank/DDBJ databases">
        <title>Vibrio sp. C5 JCM 19232 whole genome shotgun sequence.</title>
        <authorList>
            <person name="Sawabe T."/>
            <person name="Meirelles P."/>
            <person name="Feng G."/>
            <person name="Sayaka M."/>
            <person name="Hattori M."/>
            <person name="Ohkuma M."/>
        </authorList>
    </citation>
    <scope>NUCLEOTIDE SEQUENCE [LARGE SCALE GENOMIC DNA]</scope>
    <source>
        <strain evidence="8 9">JCM19232</strain>
    </source>
</reference>
<dbReference type="SMART" id="SM00257">
    <property type="entry name" value="LysM"/>
    <property type="match status" value="3"/>
</dbReference>
<dbReference type="GO" id="GO:0009253">
    <property type="term" value="P:peptidoglycan catabolic process"/>
    <property type="evidence" value="ECO:0007669"/>
    <property type="project" value="InterPro"/>
</dbReference>
<organism evidence="8 9">
    <name type="scientific">Vibrio ishigakensis</name>
    <dbReference type="NCBI Taxonomy" id="1481914"/>
    <lineage>
        <taxon>Bacteria</taxon>
        <taxon>Pseudomonadati</taxon>
        <taxon>Pseudomonadota</taxon>
        <taxon>Gammaproteobacteria</taxon>
        <taxon>Vibrionales</taxon>
        <taxon>Vibrionaceae</taxon>
        <taxon>Vibrio</taxon>
    </lineage>
</organism>
<dbReference type="Pfam" id="PF11741">
    <property type="entry name" value="AMIN"/>
    <property type="match status" value="1"/>
</dbReference>
<dbReference type="AlphaFoldDB" id="A0A0B8PMF9"/>
<keyword evidence="5" id="KW-0961">Cell wall biogenesis/degradation</keyword>
<dbReference type="Gene3D" id="2.60.40.3500">
    <property type="match status" value="1"/>
</dbReference>
<dbReference type="PANTHER" id="PTHR30404">
    <property type="entry name" value="N-ACETYLMURAMOYL-L-ALANINE AMIDASE"/>
    <property type="match status" value="1"/>
</dbReference>
<dbReference type="GO" id="GO:0071555">
    <property type="term" value="P:cell wall organization"/>
    <property type="evidence" value="ECO:0007669"/>
    <property type="project" value="UniProtKB-KW"/>
</dbReference>
<dbReference type="SMART" id="SM00646">
    <property type="entry name" value="Ami_3"/>
    <property type="match status" value="1"/>
</dbReference>
<dbReference type="PROSITE" id="PS51782">
    <property type="entry name" value="LYSM"/>
    <property type="match status" value="3"/>
</dbReference>
<dbReference type="PANTHER" id="PTHR30404:SF6">
    <property type="entry name" value="N-ACETYLMURAMOYL-L-ALANINE AMIDASE AMIB"/>
    <property type="match status" value="1"/>
</dbReference>
<keyword evidence="4" id="KW-0378">Hydrolase</keyword>
<dbReference type="InterPro" id="IPR050695">
    <property type="entry name" value="N-acetylmuramoyl_amidase_3"/>
</dbReference>
<feature type="domain" description="LysM" evidence="7">
    <location>
        <begin position="463"/>
        <end position="506"/>
    </location>
</feature>
<evidence type="ECO:0000313" key="9">
    <source>
        <dbReference type="Proteomes" id="UP000031670"/>
    </source>
</evidence>
<feature type="signal peptide" evidence="6">
    <location>
        <begin position="1"/>
        <end position="23"/>
    </location>
</feature>
<gene>
    <name evidence="8" type="ORF">JCM19232_4828</name>
</gene>
<name>A0A0B8PMF9_9VIBR</name>
<dbReference type="FunFam" id="3.10.350.10:FF:000014">
    <property type="entry name" value="Soluble lytic murein transglycosylase"/>
    <property type="match status" value="1"/>
</dbReference>
<keyword evidence="6" id="KW-0732">Signal</keyword>
<dbReference type="Proteomes" id="UP000031670">
    <property type="component" value="Unassembled WGS sequence"/>
</dbReference>
<dbReference type="SUPFAM" id="SSF53187">
    <property type="entry name" value="Zn-dependent exopeptidases"/>
    <property type="match status" value="1"/>
</dbReference>
<dbReference type="EC" id="3.5.1.28" evidence="3"/>
<evidence type="ECO:0000259" key="7">
    <source>
        <dbReference type="PROSITE" id="PS51782"/>
    </source>
</evidence>